<dbReference type="InterPro" id="IPR027417">
    <property type="entry name" value="P-loop_NTPase"/>
</dbReference>
<feature type="transmembrane region" description="Helical" evidence="8">
    <location>
        <begin position="163"/>
        <end position="182"/>
    </location>
</feature>
<evidence type="ECO:0000259" key="10">
    <source>
        <dbReference type="PROSITE" id="PS50929"/>
    </source>
</evidence>
<keyword evidence="6 8" id="KW-1133">Transmembrane helix</keyword>
<evidence type="ECO:0000256" key="2">
    <source>
        <dbReference type="ARBA" id="ARBA00005417"/>
    </source>
</evidence>
<evidence type="ECO:0000256" key="5">
    <source>
        <dbReference type="ARBA" id="ARBA00022840"/>
    </source>
</evidence>
<dbReference type="InterPro" id="IPR014223">
    <property type="entry name" value="ABC_CydC/D"/>
</dbReference>
<proteinExistence type="inferred from homology"/>
<dbReference type="Gene3D" id="3.40.50.300">
    <property type="entry name" value="P-loop containing nucleotide triphosphate hydrolases"/>
    <property type="match status" value="1"/>
</dbReference>
<evidence type="ECO:0000256" key="6">
    <source>
        <dbReference type="ARBA" id="ARBA00022989"/>
    </source>
</evidence>
<dbReference type="Gene3D" id="1.20.1560.10">
    <property type="entry name" value="ABC transporter type 1, transmembrane domain"/>
    <property type="match status" value="1"/>
</dbReference>
<evidence type="ECO:0000313" key="12">
    <source>
        <dbReference type="Proteomes" id="UP001597371"/>
    </source>
</evidence>
<feature type="domain" description="ABC transporter" evidence="9">
    <location>
        <begin position="337"/>
        <end position="555"/>
    </location>
</feature>
<organism evidence="11 12">
    <name type="scientific">Aureimonas populi</name>
    <dbReference type="NCBI Taxonomy" id="1701758"/>
    <lineage>
        <taxon>Bacteria</taxon>
        <taxon>Pseudomonadati</taxon>
        <taxon>Pseudomonadota</taxon>
        <taxon>Alphaproteobacteria</taxon>
        <taxon>Hyphomicrobiales</taxon>
        <taxon>Aurantimonadaceae</taxon>
        <taxon>Aureimonas</taxon>
    </lineage>
</organism>
<dbReference type="InterPro" id="IPR036640">
    <property type="entry name" value="ABC1_TM_sf"/>
</dbReference>
<dbReference type="Proteomes" id="UP001597371">
    <property type="component" value="Unassembled WGS sequence"/>
</dbReference>
<evidence type="ECO:0000256" key="7">
    <source>
        <dbReference type="ARBA" id="ARBA00023136"/>
    </source>
</evidence>
<keyword evidence="5" id="KW-0067">ATP-binding</keyword>
<dbReference type="InterPro" id="IPR017871">
    <property type="entry name" value="ABC_transporter-like_CS"/>
</dbReference>
<keyword evidence="7 8" id="KW-0472">Membrane</keyword>
<keyword evidence="4" id="KW-0547">Nucleotide-binding</keyword>
<dbReference type="PROSITE" id="PS50893">
    <property type="entry name" value="ABC_TRANSPORTER_2"/>
    <property type="match status" value="1"/>
</dbReference>
<dbReference type="SMART" id="SM00382">
    <property type="entry name" value="AAA"/>
    <property type="match status" value="1"/>
</dbReference>
<keyword evidence="12" id="KW-1185">Reference proteome</keyword>
<dbReference type="PANTHER" id="PTHR24221">
    <property type="entry name" value="ATP-BINDING CASSETTE SUB-FAMILY B"/>
    <property type="match status" value="1"/>
</dbReference>
<feature type="transmembrane region" description="Helical" evidence="8">
    <location>
        <begin position="277"/>
        <end position="296"/>
    </location>
</feature>
<comment type="subcellular location">
    <subcellularLocation>
        <location evidence="1">Cell membrane</location>
        <topology evidence="1">Multi-pass membrane protein</topology>
    </subcellularLocation>
</comment>
<evidence type="ECO:0000256" key="4">
    <source>
        <dbReference type="ARBA" id="ARBA00022741"/>
    </source>
</evidence>
<feature type="transmembrane region" description="Helical" evidence="8">
    <location>
        <begin position="48"/>
        <end position="70"/>
    </location>
</feature>
<dbReference type="InterPro" id="IPR039421">
    <property type="entry name" value="Type_1_exporter"/>
</dbReference>
<keyword evidence="3 8" id="KW-0812">Transmembrane</keyword>
<evidence type="ECO:0000256" key="1">
    <source>
        <dbReference type="ARBA" id="ARBA00004651"/>
    </source>
</evidence>
<dbReference type="InterPro" id="IPR011527">
    <property type="entry name" value="ABC1_TM_dom"/>
</dbReference>
<dbReference type="NCBIfam" id="TIGR02868">
    <property type="entry name" value="CydC"/>
    <property type="match status" value="1"/>
</dbReference>
<dbReference type="PANTHER" id="PTHR24221:SF654">
    <property type="entry name" value="ATP-BINDING CASSETTE SUB-FAMILY B MEMBER 6"/>
    <property type="match status" value="1"/>
</dbReference>
<name>A0ABW5CRZ1_9HYPH</name>
<sequence length="555" mass="57532">MTDFLFFAPLFRRQAGRLALSLLLAALTLFFGTMLLGVSGWFLTGAALAGSIAAFNLFVPSSLVRMMSFLRIASRYGERLAGHDATLRLLADIRAFVFAGLFPRLPVRERDARHGDLVSRLVADVEALDTAFLTAIVPIASALAIGGGLTLGLHLLLPAAAPFVAAASLLCALAVPGALVLATGRAGARAVETSAELRTAVIDGMEGHTDLVTLGLVDDARAGLAASGARLSKARRRIASLSALASFTVMALTAGAFLAVLWFGLEALEAGALSGPLLAGLLLATLGSFEVSGAIVRSVAKFGAARAAAGRLRRIVTAEAPVRDPARPVALAGGGEVSFEAVTFGFEGGRPVLQGLDLDVAPGERVAVLGASGSGKSTLLTLLLRLADPQGGRVRVGGTDIRTVAQGALHERVAFMAQDAPVFTDTIRDNLLIARPEASDAALWQALEAARLADHVRSLPAGLDTPLGEAGRTLSAGEARRLCLARTLLSPAPVVALDEPTSGLDRDTELAFFADLKRATEGRTVVLVTHAALPAGTVDRTFRMVAGKLVEERSA</sequence>
<feature type="transmembrane region" description="Helical" evidence="8">
    <location>
        <begin position="130"/>
        <end position="157"/>
    </location>
</feature>
<dbReference type="PROSITE" id="PS00211">
    <property type="entry name" value="ABC_TRANSPORTER_1"/>
    <property type="match status" value="1"/>
</dbReference>
<comment type="similarity">
    <text evidence="2">Belongs to the ABC transporter superfamily.</text>
</comment>
<gene>
    <name evidence="11" type="primary">cydC</name>
    <name evidence="11" type="ORF">ACFSKQ_16875</name>
</gene>
<comment type="caution">
    <text evidence="11">The sequence shown here is derived from an EMBL/GenBank/DDBJ whole genome shotgun (WGS) entry which is preliminary data.</text>
</comment>
<protein>
    <submittedName>
        <fullName evidence="11">Thiol reductant ABC exporter subunit CydC</fullName>
    </submittedName>
</protein>
<dbReference type="InterPro" id="IPR003593">
    <property type="entry name" value="AAA+_ATPase"/>
</dbReference>
<feature type="domain" description="ABC transmembrane type-1" evidence="10">
    <location>
        <begin position="19"/>
        <end position="304"/>
    </location>
</feature>
<dbReference type="SUPFAM" id="SSF90123">
    <property type="entry name" value="ABC transporter transmembrane region"/>
    <property type="match status" value="1"/>
</dbReference>
<accession>A0ABW5CRZ1</accession>
<dbReference type="Pfam" id="PF00005">
    <property type="entry name" value="ABC_tran"/>
    <property type="match status" value="1"/>
</dbReference>
<dbReference type="PROSITE" id="PS50929">
    <property type="entry name" value="ABC_TM1F"/>
    <property type="match status" value="1"/>
</dbReference>
<dbReference type="EMBL" id="JBHUIJ010000027">
    <property type="protein sequence ID" value="MFD2239125.1"/>
    <property type="molecule type" value="Genomic_DNA"/>
</dbReference>
<dbReference type="RefSeq" id="WP_209738756.1">
    <property type="nucleotide sequence ID" value="NZ_CP072611.1"/>
</dbReference>
<evidence type="ECO:0000256" key="8">
    <source>
        <dbReference type="SAM" id="Phobius"/>
    </source>
</evidence>
<evidence type="ECO:0000256" key="3">
    <source>
        <dbReference type="ARBA" id="ARBA00022692"/>
    </source>
</evidence>
<evidence type="ECO:0000313" key="11">
    <source>
        <dbReference type="EMBL" id="MFD2239125.1"/>
    </source>
</evidence>
<dbReference type="InterPro" id="IPR003439">
    <property type="entry name" value="ABC_transporter-like_ATP-bd"/>
</dbReference>
<reference evidence="12" key="1">
    <citation type="journal article" date="2019" name="Int. J. Syst. Evol. Microbiol.">
        <title>The Global Catalogue of Microorganisms (GCM) 10K type strain sequencing project: providing services to taxonomists for standard genome sequencing and annotation.</title>
        <authorList>
            <consortium name="The Broad Institute Genomics Platform"/>
            <consortium name="The Broad Institute Genome Sequencing Center for Infectious Disease"/>
            <person name="Wu L."/>
            <person name="Ma J."/>
        </authorList>
    </citation>
    <scope>NUCLEOTIDE SEQUENCE [LARGE SCALE GENOMIC DNA]</scope>
    <source>
        <strain evidence="12">ZS-35-S2</strain>
    </source>
</reference>
<dbReference type="SUPFAM" id="SSF52540">
    <property type="entry name" value="P-loop containing nucleoside triphosphate hydrolases"/>
    <property type="match status" value="1"/>
</dbReference>
<evidence type="ECO:0000259" key="9">
    <source>
        <dbReference type="PROSITE" id="PS50893"/>
    </source>
</evidence>
<feature type="transmembrane region" description="Helical" evidence="8">
    <location>
        <begin position="238"/>
        <end position="265"/>
    </location>
</feature>
<feature type="transmembrane region" description="Helical" evidence="8">
    <location>
        <begin position="20"/>
        <end position="42"/>
    </location>
</feature>